<dbReference type="AlphaFoldDB" id="A0AAW4YSH6"/>
<dbReference type="GO" id="GO:0005886">
    <property type="term" value="C:plasma membrane"/>
    <property type="evidence" value="ECO:0007669"/>
    <property type="project" value="UniProtKB-SubCell"/>
</dbReference>
<evidence type="ECO:0000256" key="4">
    <source>
        <dbReference type="ARBA" id="ARBA00022692"/>
    </source>
</evidence>
<evidence type="ECO:0000313" key="10">
    <source>
        <dbReference type="EMBL" id="MCE8047976.1"/>
    </source>
</evidence>
<dbReference type="Pfam" id="PF04290">
    <property type="entry name" value="DctQ"/>
    <property type="match status" value="1"/>
</dbReference>
<reference evidence="11 12" key="2">
    <citation type="journal article" date="2021" name="Front. Microbiol.">
        <title>Aerobic Denitrification and Heterotrophic Sulfur Oxidation in the Genus Halomonas Revealed by Six Novel Species Characterizations and Genome-Based Analysis.</title>
        <authorList>
            <person name="Wang L."/>
            <person name="Shao Z."/>
        </authorList>
    </citation>
    <scope>NUCLEOTIDE SEQUENCE</scope>
    <source>
        <strain evidence="10 12">MCCC 1A05748</strain>
        <strain evidence="11">MCCC 1A05776</strain>
    </source>
</reference>
<comment type="subunit">
    <text evidence="7">The complex comprises the extracytoplasmic solute receptor protein and the two transmembrane proteins.</text>
</comment>
<keyword evidence="4 7" id="KW-0812">Transmembrane</keyword>
<dbReference type="GO" id="GO:0022857">
    <property type="term" value="F:transmembrane transporter activity"/>
    <property type="evidence" value="ECO:0007669"/>
    <property type="project" value="UniProtKB-UniRule"/>
</dbReference>
<keyword evidence="3" id="KW-1003">Cell membrane</keyword>
<feature type="domain" description="Tripartite ATP-independent periplasmic transporters DctQ component" evidence="9">
    <location>
        <begin position="19"/>
        <end position="148"/>
    </location>
</feature>
<keyword evidence="7" id="KW-0997">Cell inner membrane</keyword>
<evidence type="ECO:0000313" key="13">
    <source>
        <dbReference type="Proteomes" id="UP001320178"/>
    </source>
</evidence>
<dbReference type="EMBL" id="JABFTS010000002">
    <property type="protein sequence ID" value="MCE8051290.1"/>
    <property type="molecule type" value="Genomic_DNA"/>
</dbReference>
<evidence type="ECO:0000259" key="9">
    <source>
        <dbReference type="Pfam" id="PF04290"/>
    </source>
</evidence>
<dbReference type="RefSeq" id="WP_086510376.1">
    <property type="nucleotide sequence ID" value="NZ_FNVC01000007.1"/>
</dbReference>
<evidence type="ECO:0000256" key="6">
    <source>
        <dbReference type="ARBA" id="ARBA00023136"/>
    </source>
</evidence>
<feature type="transmembrane region" description="Helical" evidence="7">
    <location>
        <begin position="130"/>
        <end position="154"/>
    </location>
</feature>
<feature type="transmembrane region" description="Helical" evidence="7">
    <location>
        <begin position="82"/>
        <end position="103"/>
    </location>
</feature>
<evidence type="ECO:0000313" key="12">
    <source>
        <dbReference type="Proteomes" id="UP001320154"/>
    </source>
</evidence>
<evidence type="ECO:0000256" key="2">
    <source>
        <dbReference type="ARBA" id="ARBA00022448"/>
    </source>
</evidence>
<reference evidence="11" key="1">
    <citation type="submission" date="2020-05" db="EMBL/GenBank/DDBJ databases">
        <authorList>
            <person name="Wang L."/>
            <person name="Shao Z."/>
        </authorList>
    </citation>
    <scope>NUCLEOTIDE SEQUENCE</scope>
    <source>
        <strain evidence="10">MCCC 1A05748</strain>
        <strain evidence="11">MCCC 1A05776</strain>
    </source>
</reference>
<gene>
    <name evidence="10" type="ORF">HOP60_14705</name>
    <name evidence="11" type="ORF">HOP61_08310</name>
</gene>
<evidence type="ECO:0000256" key="1">
    <source>
        <dbReference type="ARBA" id="ARBA00004651"/>
    </source>
</evidence>
<sequence>MTIYARILGMLFGAMMLLLALLITVETVIRKAFSMSLGGVDELGGYAIAIAAPLAFCVAMVEQSHIRINLVHMRLPFRVQAVLNALAALTLGLLAAFLLYFTIQTVQDTRLYGSIAQTPRATPLIYPQTVWLIAMVAFTLAAAVLTAQAMGLLAKGDWKALNRRFGPSSTQDELAAELEDLKQREQQSDEPLLDEPQADESPTGDPARKGGQS</sequence>
<keyword evidence="6 7" id="KW-0472">Membrane</keyword>
<evidence type="ECO:0000313" key="11">
    <source>
        <dbReference type="EMBL" id="MCE8051290.1"/>
    </source>
</evidence>
<comment type="subcellular location">
    <subcellularLocation>
        <location evidence="7">Cell inner membrane</location>
        <topology evidence="7">Multi-pass membrane protein</topology>
    </subcellularLocation>
    <subcellularLocation>
        <location evidence="1">Cell membrane</location>
        <topology evidence="1">Multi-pass membrane protein</topology>
    </subcellularLocation>
</comment>
<dbReference type="EMBL" id="JABFTQ010000009">
    <property type="protein sequence ID" value="MCE8047976.1"/>
    <property type="molecule type" value="Genomic_DNA"/>
</dbReference>
<proteinExistence type="inferred from homology"/>
<evidence type="ECO:0000256" key="5">
    <source>
        <dbReference type="ARBA" id="ARBA00022989"/>
    </source>
</evidence>
<comment type="caution">
    <text evidence="7">Lacks conserved residue(s) required for the propagation of feature annotation.</text>
</comment>
<protein>
    <recommendedName>
        <fullName evidence="7">TRAP transporter small permease protein</fullName>
    </recommendedName>
</protein>
<comment type="caution">
    <text evidence="11">The sequence shown here is derived from an EMBL/GenBank/DDBJ whole genome shotgun (WGS) entry which is preliminary data.</text>
</comment>
<dbReference type="Proteomes" id="UP001320178">
    <property type="component" value="Unassembled WGS sequence"/>
</dbReference>
<name>A0AAW4YSH6_9GAMM</name>
<feature type="region of interest" description="Disordered" evidence="8">
    <location>
        <begin position="178"/>
        <end position="213"/>
    </location>
</feature>
<dbReference type="InterPro" id="IPR055348">
    <property type="entry name" value="DctQ"/>
</dbReference>
<organism evidence="11 13">
    <name type="scientific">Billgrantia desiderata</name>
    <dbReference type="NCBI Taxonomy" id="52021"/>
    <lineage>
        <taxon>Bacteria</taxon>
        <taxon>Pseudomonadati</taxon>
        <taxon>Pseudomonadota</taxon>
        <taxon>Gammaproteobacteria</taxon>
        <taxon>Oceanospirillales</taxon>
        <taxon>Halomonadaceae</taxon>
        <taxon>Billgrantia</taxon>
    </lineage>
</organism>
<dbReference type="Proteomes" id="UP001320154">
    <property type="component" value="Unassembled WGS sequence"/>
</dbReference>
<keyword evidence="12" id="KW-1185">Reference proteome</keyword>
<evidence type="ECO:0000256" key="8">
    <source>
        <dbReference type="SAM" id="MobiDB-lite"/>
    </source>
</evidence>
<comment type="function">
    <text evidence="7">Part of the tripartite ATP-independent periplasmic (TRAP) transport system.</text>
</comment>
<keyword evidence="5 7" id="KW-1133">Transmembrane helix</keyword>
<evidence type="ECO:0000256" key="3">
    <source>
        <dbReference type="ARBA" id="ARBA00022475"/>
    </source>
</evidence>
<accession>A0AAW4YSH6</accession>
<comment type="similarity">
    <text evidence="7">Belongs to the TRAP transporter small permease family.</text>
</comment>
<feature type="transmembrane region" description="Helical" evidence="7">
    <location>
        <begin position="43"/>
        <end position="61"/>
    </location>
</feature>
<keyword evidence="2 7" id="KW-0813">Transport</keyword>
<evidence type="ECO:0000256" key="7">
    <source>
        <dbReference type="RuleBase" id="RU369079"/>
    </source>
</evidence>